<proteinExistence type="predicted"/>
<sequence length="671" mass="74915">MEYEAETQSPSSIRRRRRKISNAYLGQLHARIKALETQLQATQSSRTEEQLYVPDGARQEGSQSPFQNPLPDPSMPPPASVASQDSRQPQNIRQDPVSEDLTNTLVTSEPQIKVHRYGHPAYLGHSSTLSFSRNVRNLLQRSSPIADPGSASVERQDISYTTNLPPIALDLASIPLPRLSYAEYLTNTVVTHLGSLYSLFEPEAFLRKLRAFYSERTKGRVPDATLWHIQMLLVLAFGKSILSREHCEKGPSGMAYFTHAIEAMPDIRRLYENPLLSIEILCLVALFMHATDLLQESYVTIGQALRMSVTNVMNKLFPEALRPPNVEYLRRLWWTVYCIDRKSAAMLGSPSVMRDDDISIPFPDIREGDDAQNAFAIHVGISSHLGKILDVIYGIHGEQRNFLIEVKAILSRLAETSSVLRQHLCLDLQQTTESVNREAATLHLLLHQCVILTVRPVLFSLLKPLLSADTPASSNTPPLSPAFESMLRMCIDSAIHILKIMSLLRHQMMCDIFLPYDIDAVFSAAFALILVDIIRPANELLWDLPQVMSLLDEYVSRHVVPAQAYRADLVQLLELHNKIRGRDGSHFANTSDAGAVGQNSNLSGYAIAHPGQSPDPVWSRIKDGGDGFVQPHPEAILSVIDDLDVEGTDILDTTLLDGGWMWELDDLSTDP</sequence>
<comment type="caution">
    <text evidence="4">The sequence shown here is derived from an EMBL/GenBank/DDBJ whole genome shotgun (WGS) entry which is preliminary data.</text>
</comment>
<feature type="compositionally biased region" description="Pro residues" evidence="2">
    <location>
        <begin position="68"/>
        <end position="79"/>
    </location>
</feature>
<feature type="compositionally biased region" description="Polar residues" evidence="2">
    <location>
        <begin position="81"/>
        <end position="93"/>
    </location>
</feature>
<dbReference type="CDD" id="cd12148">
    <property type="entry name" value="fungal_TF_MHR"/>
    <property type="match status" value="1"/>
</dbReference>
<evidence type="ECO:0000313" key="4">
    <source>
        <dbReference type="EMBL" id="RMJ16260.1"/>
    </source>
</evidence>
<dbReference type="PANTHER" id="PTHR46910">
    <property type="entry name" value="TRANSCRIPTION FACTOR PDR1"/>
    <property type="match status" value="1"/>
</dbReference>
<reference evidence="4 5" key="1">
    <citation type="submission" date="2017-06" db="EMBL/GenBank/DDBJ databases">
        <title>Comparative genomic analysis of Ambrosia Fusariam Clade fungi.</title>
        <authorList>
            <person name="Stajich J.E."/>
            <person name="Carrillo J."/>
            <person name="Kijimoto T."/>
            <person name="Eskalen A."/>
            <person name="O'Donnell K."/>
            <person name="Kasson M."/>
        </authorList>
    </citation>
    <scope>NUCLEOTIDE SEQUENCE [LARGE SCALE GENOMIC DNA]</scope>
    <source>
        <strain evidence="4">UCR3666</strain>
    </source>
</reference>
<organism evidence="4 5">
    <name type="scientific">Fusarium kuroshium</name>
    <dbReference type="NCBI Taxonomy" id="2010991"/>
    <lineage>
        <taxon>Eukaryota</taxon>
        <taxon>Fungi</taxon>
        <taxon>Dikarya</taxon>
        <taxon>Ascomycota</taxon>
        <taxon>Pezizomycotina</taxon>
        <taxon>Sordariomycetes</taxon>
        <taxon>Hypocreomycetidae</taxon>
        <taxon>Hypocreales</taxon>
        <taxon>Nectriaceae</taxon>
        <taxon>Fusarium</taxon>
        <taxon>Fusarium solani species complex</taxon>
    </lineage>
</organism>
<evidence type="ECO:0000259" key="3">
    <source>
        <dbReference type="SMART" id="SM00906"/>
    </source>
</evidence>
<dbReference type="InterPro" id="IPR050987">
    <property type="entry name" value="AtrR-like"/>
</dbReference>
<name>A0A3M2SFC1_9HYPO</name>
<dbReference type="Proteomes" id="UP000277212">
    <property type="component" value="Unassembled WGS sequence"/>
</dbReference>
<evidence type="ECO:0000256" key="1">
    <source>
        <dbReference type="ARBA" id="ARBA00023242"/>
    </source>
</evidence>
<dbReference type="Pfam" id="PF04082">
    <property type="entry name" value="Fungal_trans"/>
    <property type="match status" value="1"/>
</dbReference>
<dbReference type="EMBL" id="NKUJ01000050">
    <property type="protein sequence ID" value="RMJ16260.1"/>
    <property type="molecule type" value="Genomic_DNA"/>
</dbReference>
<dbReference type="InterPro" id="IPR007219">
    <property type="entry name" value="XnlR_reg_dom"/>
</dbReference>
<dbReference type="SMART" id="SM00906">
    <property type="entry name" value="Fungal_trans"/>
    <property type="match status" value="1"/>
</dbReference>
<accession>A0A3M2SFC1</accession>
<protein>
    <recommendedName>
        <fullName evidence="3">Xylanolytic transcriptional activator regulatory domain-containing protein</fullName>
    </recommendedName>
</protein>
<feature type="region of interest" description="Disordered" evidence="2">
    <location>
        <begin position="39"/>
        <end position="103"/>
    </location>
</feature>
<keyword evidence="1" id="KW-0539">Nucleus</keyword>
<dbReference type="GO" id="GO:0006351">
    <property type="term" value="P:DNA-templated transcription"/>
    <property type="evidence" value="ECO:0007669"/>
    <property type="project" value="InterPro"/>
</dbReference>
<gene>
    <name evidence="4" type="ORF">CDV36_004088</name>
</gene>
<feature type="domain" description="Xylanolytic transcriptional activator regulatory" evidence="3">
    <location>
        <begin position="297"/>
        <end position="369"/>
    </location>
</feature>
<dbReference type="PANTHER" id="PTHR46910:SF32">
    <property type="entry name" value="TRANSCRIPTION FACTOR DOMAIN-CONTAINING PROTEIN-RELATED"/>
    <property type="match status" value="1"/>
</dbReference>
<dbReference type="AlphaFoldDB" id="A0A3M2SFC1"/>
<keyword evidence="5" id="KW-1185">Reference proteome</keyword>
<dbReference type="GO" id="GO:0003700">
    <property type="term" value="F:DNA-binding transcription factor activity"/>
    <property type="evidence" value="ECO:0007669"/>
    <property type="project" value="InterPro"/>
</dbReference>
<dbReference type="GO" id="GO:0008270">
    <property type="term" value="F:zinc ion binding"/>
    <property type="evidence" value="ECO:0007669"/>
    <property type="project" value="InterPro"/>
</dbReference>
<evidence type="ECO:0000256" key="2">
    <source>
        <dbReference type="SAM" id="MobiDB-lite"/>
    </source>
</evidence>
<dbReference type="OrthoDB" id="3266505at2759"/>
<dbReference type="GO" id="GO:0003677">
    <property type="term" value="F:DNA binding"/>
    <property type="evidence" value="ECO:0007669"/>
    <property type="project" value="InterPro"/>
</dbReference>
<evidence type="ECO:0000313" key="5">
    <source>
        <dbReference type="Proteomes" id="UP000277212"/>
    </source>
</evidence>
<dbReference type="STRING" id="2010991.A0A3M2SFC1"/>